<dbReference type="PROSITE" id="PS51354">
    <property type="entry name" value="GLUTAREDOXIN_2"/>
    <property type="match status" value="1"/>
</dbReference>
<dbReference type="InterPro" id="IPR050983">
    <property type="entry name" value="GST_Omega/HSP26"/>
</dbReference>
<dbReference type="FunFam" id="1.20.1050.10:FF:000009">
    <property type="entry name" value="Glutathione S-transferase omega-1"/>
    <property type="match status" value="1"/>
</dbReference>
<dbReference type="GO" id="GO:0004364">
    <property type="term" value="F:glutathione transferase activity"/>
    <property type="evidence" value="ECO:0007669"/>
    <property type="project" value="UniProtKB-ARBA"/>
</dbReference>
<gene>
    <name evidence="5" type="ORF">HHI36_018812</name>
</gene>
<dbReference type="InterPro" id="IPR040079">
    <property type="entry name" value="Glutathione_S-Trfase"/>
</dbReference>
<dbReference type="EMBL" id="JABFTP020000165">
    <property type="protein sequence ID" value="KAL3284658.1"/>
    <property type="molecule type" value="Genomic_DNA"/>
</dbReference>
<proteinExistence type="inferred from homology"/>
<dbReference type="Pfam" id="PF13417">
    <property type="entry name" value="GST_N_3"/>
    <property type="match status" value="1"/>
</dbReference>
<organism evidence="5 6">
    <name type="scientific">Cryptolaemus montrouzieri</name>
    <dbReference type="NCBI Taxonomy" id="559131"/>
    <lineage>
        <taxon>Eukaryota</taxon>
        <taxon>Metazoa</taxon>
        <taxon>Ecdysozoa</taxon>
        <taxon>Arthropoda</taxon>
        <taxon>Hexapoda</taxon>
        <taxon>Insecta</taxon>
        <taxon>Pterygota</taxon>
        <taxon>Neoptera</taxon>
        <taxon>Endopterygota</taxon>
        <taxon>Coleoptera</taxon>
        <taxon>Polyphaga</taxon>
        <taxon>Cucujiformia</taxon>
        <taxon>Coccinelloidea</taxon>
        <taxon>Coccinellidae</taxon>
        <taxon>Scymninae</taxon>
        <taxon>Scymnini</taxon>
        <taxon>Cryptolaemus</taxon>
    </lineage>
</organism>
<protein>
    <submittedName>
        <fullName evidence="5">Uncharacterized protein</fullName>
    </submittedName>
</protein>
<dbReference type="InterPro" id="IPR004045">
    <property type="entry name" value="Glutathione_S-Trfase_N"/>
</dbReference>
<comment type="caution">
    <text evidence="5">The sequence shown here is derived from an EMBL/GenBank/DDBJ whole genome shotgun (WGS) entry which is preliminary data.</text>
</comment>
<dbReference type="Gene3D" id="1.20.1050.10">
    <property type="match status" value="1"/>
</dbReference>
<evidence type="ECO:0000256" key="1">
    <source>
        <dbReference type="ARBA" id="ARBA00011067"/>
    </source>
</evidence>
<dbReference type="PANTHER" id="PTHR43968:SF6">
    <property type="entry name" value="GLUTATHIONE S-TRANSFERASE OMEGA"/>
    <property type="match status" value="1"/>
</dbReference>
<evidence type="ECO:0000313" key="5">
    <source>
        <dbReference type="EMBL" id="KAL3284658.1"/>
    </source>
</evidence>
<dbReference type="Pfam" id="PF13410">
    <property type="entry name" value="GST_C_2"/>
    <property type="match status" value="1"/>
</dbReference>
<dbReference type="PANTHER" id="PTHR43968">
    <property type="match status" value="1"/>
</dbReference>
<dbReference type="GO" id="GO:0045174">
    <property type="term" value="F:glutathione dehydrogenase (ascorbate) activity"/>
    <property type="evidence" value="ECO:0007669"/>
    <property type="project" value="UniProtKB-ARBA"/>
</dbReference>
<feature type="domain" description="GST N-terminal" evidence="3">
    <location>
        <begin position="19"/>
        <end position="97"/>
    </location>
</feature>
<keyword evidence="6" id="KW-1185">Reference proteome</keyword>
<dbReference type="SUPFAM" id="SSF52833">
    <property type="entry name" value="Thioredoxin-like"/>
    <property type="match status" value="1"/>
</dbReference>
<dbReference type="InterPro" id="IPR010987">
    <property type="entry name" value="Glutathione-S-Trfase_C-like"/>
</dbReference>
<keyword evidence="2" id="KW-0560">Oxidoreductase</keyword>
<dbReference type="Gene3D" id="3.40.30.10">
    <property type="entry name" value="Glutaredoxin"/>
    <property type="match status" value="1"/>
</dbReference>
<dbReference type="SFLD" id="SFLDG00358">
    <property type="entry name" value="Main_(cytGST)"/>
    <property type="match status" value="1"/>
</dbReference>
<dbReference type="InterPro" id="IPR036249">
    <property type="entry name" value="Thioredoxin-like_sf"/>
</dbReference>
<dbReference type="PROSITE" id="PS50405">
    <property type="entry name" value="GST_CTER"/>
    <property type="match status" value="1"/>
</dbReference>
<dbReference type="InterPro" id="IPR036282">
    <property type="entry name" value="Glutathione-S-Trfase_C_sf"/>
</dbReference>
<reference evidence="5 6" key="1">
    <citation type="journal article" date="2021" name="BMC Biol.">
        <title>Horizontally acquired antibacterial genes associated with adaptive radiation of ladybird beetles.</title>
        <authorList>
            <person name="Li H.S."/>
            <person name="Tang X.F."/>
            <person name="Huang Y.H."/>
            <person name="Xu Z.Y."/>
            <person name="Chen M.L."/>
            <person name="Du X.Y."/>
            <person name="Qiu B.Y."/>
            <person name="Chen P.T."/>
            <person name="Zhang W."/>
            <person name="Slipinski A."/>
            <person name="Escalona H.E."/>
            <person name="Waterhouse R.M."/>
            <person name="Zwick A."/>
            <person name="Pang H."/>
        </authorList>
    </citation>
    <scope>NUCLEOTIDE SEQUENCE [LARGE SCALE GENOMIC DNA]</scope>
    <source>
        <strain evidence="5">SYSU2018</strain>
    </source>
</reference>
<dbReference type="PROSITE" id="PS50404">
    <property type="entry name" value="GST_NTER"/>
    <property type="match status" value="1"/>
</dbReference>
<dbReference type="InterPro" id="IPR005442">
    <property type="entry name" value="GST_omega"/>
</dbReference>
<evidence type="ECO:0000256" key="2">
    <source>
        <dbReference type="ARBA" id="ARBA00023002"/>
    </source>
</evidence>
<dbReference type="PRINTS" id="PR01625">
    <property type="entry name" value="GSTRNSFRASEO"/>
</dbReference>
<evidence type="ECO:0000259" key="3">
    <source>
        <dbReference type="PROSITE" id="PS50404"/>
    </source>
</evidence>
<dbReference type="SFLD" id="SFLDS00019">
    <property type="entry name" value="Glutathione_Transferase_(cytos"/>
    <property type="match status" value="1"/>
</dbReference>
<dbReference type="Proteomes" id="UP001516400">
    <property type="component" value="Unassembled WGS sequence"/>
</dbReference>
<dbReference type="FunFam" id="3.40.30.10:FF:000123">
    <property type="entry name" value="Glutathione transferase o1"/>
    <property type="match status" value="1"/>
</dbReference>
<name>A0ABD2P101_9CUCU</name>
<evidence type="ECO:0000313" key="6">
    <source>
        <dbReference type="Proteomes" id="UP001516400"/>
    </source>
</evidence>
<comment type="similarity">
    <text evidence="1">Belongs to the GST superfamily. Omega family.</text>
</comment>
<dbReference type="AlphaFoldDB" id="A0ABD2P101"/>
<evidence type="ECO:0000259" key="4">
    <source>
        <dbReference type="PROSITE" id="PS50405"/>
    </source>
</evidence>
<dbReference type="SUPFAM" id="SSF47616">
    <property type="entry name" value="GST C-terminal domain-like"/>
    <property type="match status" value="1"/>
</dbReference>
<accession>A0ABD2P101</accession>
<feature type="domain" description="GST C-terminal" evidence="4">
    <location>
        <begin position="102"/>
        <end position="239"/>
    </location>
</feature>
<sequence>METKTKHLSVGDPKPSKAEGLRLYSFEYCPYAQRIRLVLNAKQLKYEAVNINLKKKPEWYSSIHPEEKVPCLETGDELITESLDIANYLEEKYPSPALYPAEPEAVKKEKALIDKINDVTSVFGKCMMNPKEKSAEEWVKSILSSMEPFETELKNRGTKFFGGDKPGMLDYMLWPWGERVKALGMLIGEKLPFSDEDIPNLIEWQKNMKLEPVCQAVYNGPEKFYKAVQLKYTQENPDFDSI</sequence>